<accession>A0A1J0W2Q0</accession>
<dbReference type="Pfam" id="PF00440">
    <property type="entry name" value="TetR_N"/>
    <property type="match status" value="1"/>
</dbReference>
<dbReference type="RefSeq" id="WP_071931630.1">
    <property type="nucleotide sequence ID" value="NZ_CP018082.1"/>
</dbReference>
<dbReference type="Proteomes" id="UP000183810">
    <property type="component" value="Chromosome"/>
</dbReference>
<keyword evidence="5" id="KW-1185">Reference proteome</keyword>
<dbReference type="GO" id="GO:0000976">
    <property type="term" value="F:transcription cis-regulatory region binding"/>
    <property type="evidence" value="ECO:0007669"/>
    <property type="project" value="TreeGrafter"/>
</dbReference>
<reference evidence="4" key="1">
    <citation type="submission" date="2016-11" db="EMBL/GenBank/DDBJ databases">
        <authorList>
            <person name="Jaros S."/>
            <person name="Januszkiewicz K."/>
            <person name="Wedrychowicz H."/>
        </authorList>
    </citation>
    <scope>NUCLEOTIDE SEQUENCE [LARGE SCALE GENOMIC DNA]</scope>
    <source>
        <strain evidence="4">Y48</strain>
    </source>
</reference>
<dbReference type="PANTHER" id="PTHR30055:SF235">
    <property type="entry name" value="TRANSCRIPTIONAL REGULATORY PROTEIN"/>
    <property type="match status" value="1"/>
</dbReference>
<sequence>MKPERSSDAENSTSRSALLDAAEHIMLEEGYAAVSSRRLGTRAGVNPALVYYYFGNMDNLFVELFRRGADRSYERQLRALESAQPLWALWDSIHDQSHTALTMEFVALANHRKAIRVEIADSSRRFRSLQLDAVAKILADYGVSAAGYTPGALVLLMSSISRFLRMEEAFGVDAGHADVVDLIESFLCEVEGERRDRSR</sequence>
<feature type="domain" description="HTH tetR-type" evidence="3">
    <location>
        <begin position="12"/>
        <end position="72"/>
    </location>
</feature>
<gene>
    <name evidence="4" type="ORF">BOX37_18070</name>
</gene>
<evidence type="ECO:0000256" key="1">
    <source>
        <dbReference type="ARBA" id="ARBA00023125"/>
    </source>
</evidence>
<dbReference type="PROSITE" id="PS50977">
    <property type="entry name" value="HTH_TETR_2"/>
    <property type="match status" value="1"/>
</dbReference>
<dbReference type="GO" id="GO:0003700">
    <property type="term" value="F:DNA-binding transcription factor activity"/>
    <property type="evidence" value="ECO:0007669"/>
    <property type="project" value="TreeGrafter"/>
</dbReference>
<dbReference type="AlphaFoldDB" id="A0A1J0W2Q0"/>
<proteinExistence type="predicted"/>
<evidence type="ECO:0000256" key="2">
    <source>
        <dbReference type="PROSITE-ProRule" id="PRU00335"/>
    </source>
</evidence>
<organism evidence="4 5">
    <name type="scientific">Nocardia mangyaensis</name>
    <dbReference type="NCBI Taxonomy" id="2213200"/>
    <lineage>
        <taxon>Bacteria</taxon>
        <taxon>Bacillati</taxon>
        <taxon>Actinomycetota</taxon>
        <taxon>Actinomycetes</taxon>
        <taxon>Mycobacteriales</taxon>
        <taxon>Nocardiaceae</taxon>
        <taxon>Nocardia</taxon>
    </lineage>
</organism>
<name>A0A1J0W2Q0_9NOCA</name>
<dbReference type="PANTHER" id="PTHR30055">
    <property type="entry name" value="HTH-TYPE TRANSCRIPTIONAL REGULATOR RUTR"/>
    <property type="match status" value="1"/>
</dbReference>
<dbReference type="InterPro" id="IPR050109">
    <property type="entry name" value="HTH-type_TetR-like_transc_reg"/>
</dbReference>
<evidence type="ECO:0000313" key="4">
    <source>
        <dbReference type="EMBL" id="APE38463.1"/>
    </source>
</evidence>
<dbReference type="KEGG" id="nsl:BOX37_18070"/>
<dbReference type="Gene3D" id="1.10.357.10">
    <property type="entry name" value="Tetracycline Repressor, domain 2"/>
    <property type="match status" value="1"/>
</dbReference>
<evidence type="ECO:0000259" key="3">
    <source>
        <dbReference type="PROSITE" id="PS50977"/>
    </source>
</evidence>
<dbReference type="InterPro" id="IPR001647">
    <property type="entry name" value="HTH_TetR"/>
</dbReference>
<dbReference type="SUPFAM" id="SSF46689">
    <property type="entry name" value="Homeodomain-like"/>
    <property type="match status" value="1"/>
</dbReference>
<evidence type="ECO:0000313" key="5">
    <source>
        <dbReference type="Proteomes" id="UP000183810"/>
    </source>
</evidence>
<dbReference type="PRINTS" id="PR00455">
    <property type="entry name" value="HTHTETR"/>
</dbReference>
<protein>
    <submittedName>
        <fullName evidence="4">TetR family transcriptional regulator</fullName>
    </submittedName>
</protein>
<feature type="DNA-binding region" description="H-T-H motif" evidence="2">
    <location>
        <begin position="35"/>
        <end position="54"/>
    </location>
</feature>
<dbReference type="EMBL" id="CP018082">
    <property type="protein sequence ID" value="APE38463.1"/>
    <property type="molecule type" value="Genomic_DNA"/>
</dbReference>
<dbReference type="InterPro" id="IPR009057">
    <property type="entry name" value="Homeodomain-like_sf"/>
</dbReference>
<keyword evidence="1 2" id="KW-0238">DNA-binding</keyword>